<comment type="caution">
    <text evidence="1">The sequence shown here is derived from an EMBL/GenBank/DDBJ whole genome shotgun (WGS) entry which is preliminary data.</text>
</comment>
<evidence type="ECO:0000313" key="2">
    <source>
        <dbReference type="Proteomes" id="UP000664480"/>
    </source>
</evidence>
<sequence>MIRLYPELNQKILEIAEGDEEFKLELTNAIYQGLIELKEVYSEGVEQQDIVKIQQIRHKVKPTLAMFEFENLIVEMQKGKEILESDGFTKEFSEHLVVFNQMLTAAIADVKSLL</sequence>
<evidence type="ECO:0000313" key="1">
    <source>
        <dbReference type="EMBL" id="MBN7816829.1"/>
    </source>
</evidence>
<dbReference type="RefSeq" id="WP_206587490.1">
    <property type="nucleotide sequence ID" value="NZ_JAFKCU010000003.1"/>
</dbReference>
<dbReference type="Proteomes" id="UP000664480">
    <property type="component" value="Unassembled WGS sequence"/>
</dbReference>
<dbReference type="InterPro" id="IPR036641">
    <property type="entry name" value="HPT_dom_sf"/>
</dbReference>
<proteinExistence type="predicted"/>
<protein>
    <recommendedName>
        <fullName evidence="3">HPt domain-containing protein</fullName>
    </recommendedName>
</protein>
<dbReference type="SUPFAM" id="SSF47226">
    <property type="entry name" value="Histidine-containing phosphotransfer domain, HPT domain"/>
    <property type="match status" value="1"/>
</dbReference>
<evidence type="ECO:0008006" key="3">
    <source>
        <dbReference type="Google" id="ProtNLM"/>
    </source>
</evidence>
<dbReference type="EMBL" id="JAFKCU010000003">
    <property type="protein sequence ID" value="MBN7816829.1"/>
    <property type="molecule type" value="Genomic_DNA"/>
</dbReference>
<accession>A0ABS3CIA7</accession>
<gene>
    <name evidence="1" type="ORF">J0A69_15385</name>
</gene>
<name>A0ABS3CIA7_9BACT</name>
<reference evidence="1 2" key="1">
    <citation type="submission" date="2021-03" db="EMBL/GenBank/DDBJ databases">
        <title>novel species isolated from a fishpond in China.</title>
        <authorList>
            <person name="Lu H."/>
            <person name="Cai Z."/>
        </authorList>
    </citation>
    <scope>NUCLEOTIDE SEQUENCE [LARGE SCALE GENOMIC DNA]</scope>
    <source>
        <strain evidence="1 2">YJ13C</strain>
    </source>
</reference>
<organism evidence="1 2">
    <name type="scientific">Algoriphagus pacificus</name>
    <dbReference type="NCBI Taxonomy" id="2811234"/>
    <lineage>
        <taxon>Bacteria</taxon>
        <taxon>Pseudomonadati</taxon>
        <taxon>Bacteroidota</taxon>
        <taxon>Cytophagia</taxon>
        <taxon>Cytophagales</taxon>
        <taxon>Cyclobacteriaceae</taxon>
        <taxon>Algoriphagus</taxon>
    </lineage>
</organism>
<keyword evidence="2" id="KW-1185">Reference proteome</keyword>